<evidence type="ECO:0000313" key="2">
    <source>
        <dbReference type="Proteomes" id="UP000879542"/>
    </source>
</evidence>
<reference evidence="1" key="1">
    <citation type="journal article" date="2018" name="Genome Biol.">
        <title>SKESA: strategic k-mer extension for scrupulous assemblies.</title>
        <authorList>
            <person name="Souvorov A."/>
            <person name="Agarwala R."/>
            <person name="Lipman D.J."/>
        </authorList>
    </citation>
    <scope>NUCLEOTIDE SEQUENCE</scope>
    <source>
        <strain evidence="1">Clostridioides</strain>
    </source>
</reference>
<proteinExistence type="predicted"/>
<sequence>MQKENKDVWLYSWDGECFGSDEYESKEEAIEAAKEELLNFREFGEWVYDKEFGKLVYVGKREDVSLPGIDVEDTLERVQELIDDEFEDYGEDWITRIKDEDRKILDNKLNEVFCLWVDKFGYKPTWFKVVEVEKIKLNEVANES</sequence>
<dbReference type="RefSeq" id="WP_074136221.1">
    <property type="nucleotide sequence ID" value="NZ_BIMY01000039.1"/>
</dbReference>
<comment type="caution">
    <text evidence="1">The sequence shown here is derived from an EMBL/GenBank/DDBJ whole genome shotgun (WGS) entry which is preliminary data.</text>
</comment>
<protein>
    <submittedName>
        <fullName evidence="1">Uncharacterized protein</fullName>
    </submittedName>
</protein>
<organism evidence="1 2">
    <name type="scientific">Clostridioides difficile</name>
    <name type="common">Peptoclostridium difficile</name>
    <dbReference type="NCBI Taxonomy" id="1496"/>
    <lineage>
        <taxon>Bacteria</taxon>
        <taxon>Bacillati</taxon>
        <taxon>Bacillota</taxon>
        <taxon>Clostridia</taxon>
        <taxon>Peptostreptococcales</taxon>
        <taxon>Peptostreptococcaceae</taxon>
        <taxon>Clostridioides</taxon>
    </lineage>
</organism>
<dbReference type="Proteomes" id="UP000879542">
    <property type="component" value="Unassembled WGS sequence"/>
</dbReference>
<name>A0A9P3YUF0_CLODI</name>
<accession>A0A9P3YUF0</accession>
<dbReference type="AlphaFoldDB" id="A0A9P3YUF0"/>
<reference evidence="1" key="2">
    <citation type="submission" date="2021-06" db="EMBL/GenBank/DDBJ databases">
        <authorList>
            <consortium name="NCBI Pathogen Detection Project"/>
        </authorList>
    </citation>
    <scope>NUCLEOTIDE SEQUENCE</scope>
    <source>
        <strain evidence="1">Clostridioides</strain>
    </source>
</reference>
<evidence type="ECO:0000313" key="1">
    <source>
        <dbReference type="EMBL" id="HBH2622205.1"/>
    </source>
</evidence>
<gene>
    <name evidence="1" type="ORF">KRQ00_004037</name>
</gene>
<dbReference type="EMBL" id="DAEQIJ010000043">
    <property type="protein sequence ID" value="HBH2622205.1"/>
    <property type="molecule type" value="Genomic_DNA"/>
</dbReference>